<dbReference type="GO" id="GO:0031966">
    <property type="term" value="C:mitochondrial membrane"/>
    <property type="evidence" value="ECO:0007669"/>
    <property type="project" value="UniProtKB-SubCell"/>
</dbReference>
<dbReference type="AlphaFoldDB" id="A0A1Y1HPS3"/>
<dbReference type="PROSITE" id="PS51503">
    <property type="entry name" value="HIG1"/>
    <property type="match status" value="1"/>
</dbReference>
<dbReference type="OrthoDB" id="6604018at2759"/>
<evidence type="ECO:0000256" key="6">
    <source>
        <dbReference type="SAM" id="Phobius"/>
    </source>
</evidence>
<dbReference type="EMBL" id="DF236987">
    <property type="protein sequence ID" value="GAQ79772.1"/>
    <property type="molecule type" value="Genomic_DNA"/>
</dbReference>
<dbReference type="PANTHER" id="PTHR12297:SF3">
    <property type="entry name" value="HIG1 DOMAIN FAMILY MEMBER 1A"/>
    <property type="match status" value="1"/>
</dbReference>
<evidence type="ECO:0000256" key="4">
    <source>
        <dbReference type="ARBA" id="ARBA00023128"/>
    </source>
</evidence>
<feature type="transmembrane region" description="Helical" evidence="6">
    <location>
        <begin position="55"/>
        <end position="78"/>
    </location>
</feature>
<protein>
    <submittedName>
        <fullName evidence="8">Hypoxia-responsive family protein</fullName>
    </submittedName>
</protein>
<keyword evidence="3 6" id="KW-1133">Transmembrane helix</keyword>
<gene>
    <name evidence="8" type="ORF">KFL_000380050</name>
</gene>
<evidence type="ECO:0000259" key="7">
    <source>
        <dbReference type="PROSITE" id="PS51503"/>
    </source>
</evidence>
<evidence type="ECO:0000256" key="2">
    <source>
        <dbReference type="ARBA" id="ARBA00022692"/>
    </source>
</evidence>
<reference evidence="8 9" key="1">
    <citation type="journal article" date="2014" name="Nat. Commun.">
        <title>Klebsormidium flaccidum genome reveals primary factors for plant terrestrial adaptation.</title>
        <authorList>
            <person name="Hori K."/>
            <person name="Maruyama F."/>
            <person name="Fujisawa T."/>
            <person name="Togashi T."/>
            <person name="Yamamoto N."/>
            <person name="Seo M."/>
            <person name="Sato S."/>
            <person name="Yamada T."/>
            <person name="Mori H."/>
            <person name="Tajima N."/>
            <person name="Moriyama T."/>
            <person name="Ikeuchi M."/>
            <person name="Watanabe M."/>
            <person name="Wada H."/>
            <person name="Kobayashi K."/>
            <person name="Saito M."/>
            <person name="Masuda T."/>
            <person name="Sasaki-Sekimoto Y."/>
            <person name="Mashiguchi K."/>
            <person name="Awai K."/>
            <person name="Shimojima M."/>
            <person name="Masuda S."/>
            <person name="Iwai M."/>
            <person name="Nobusawa T."/>
            <person name="Narise T."/>
            <person name="Kondo S."/>
            <person name="Saito H."/>
            <person name="Sato R."/>
            <person name="Murakawa M."/>
            <person name="Ihara Y."/>
            <person name="Oshima-Yamada Y."/>
            <person name="Ohtaka K."/>
            <person name="Satoh M."/>
            <person name="Sonobe K."/>
            <person name="Ishii M."/>
            <person name="Ohtani R."/>
            <person name="Kanamori-Sato M."/>
            <person name="Honoki R."/>
            <person name="Miyazaki D."/>
            <person name="Mochizuki H."/>
            <person name="Umetsu J."/>
            <person name="Higashi K."/>
            <person name="Shibata D."/>
            <person name="Kamiya Y."/>
            <person name="Sato N."/>
            <person name="Nakamura Y."/>
            <person name="Tabata S."/>
            <person name="Ida S."/>
            <person name="Kurokawa K."/>
            <person name="Ohta H."/>
        </authorList>
    </citation>
    <scope>NUCLEOTIDE SEQUENCE [LARGE SCALE GENOMIC DNA]</scope>
    <source>
        <strain evidence="8 9">NIES-2285</strain>
    </source>
</reference>
<keyword evidence="5 6" id="KW-0472">Membrane</keyword>
<dbReference type="OMA" id="YGDNPWQ"/>
<evidence type="ECO:0000313" key="9">
    <source>
        <dbReference type="Proteomes" id="UP000054558"/>
    </source>
</evidence>
<keyword evidence="4" id="KW-0496">Mitochondrion</keyword>
<dbReference type="PANTHER" id="PTHR12297">
    <property type="entry name" value="HYPOXIA-INDUCBILE GENE 1 HIG1 -RELATED"/>
    <property type="match status" value="1"/>
</dbReference>
<dbReference type="InterPro" id="IPR007667">
    <property type="entry name" value="Hypoxia_induced_domain"/>
</dbReference>
<evidence type="ECO:0000256" key="1">
    <source>
        <dbReference type="ARBA" id="ARBA00004325"/>
    </source>
</evidence>
<organism evidence="8 9">
    <name type="scientific">Klebsormidium nitens</name>
    <name type="common">Green alga</name>
    <name type="synonym">Ulothrix nitens</name>
    <dbReference type="NCBI Taxonomy" id="105231"/>
    <lineage>
        <taxon>Eukaryota</taxon>
        <taxon>Viridiplantae</taxon>
        <taxon>Streptophyta</taxon>
        <taxon>Klebsormidiophyceae</taxon>
        <taxon>Klebsormidiales</taxon>
        <taxon>Klebsormidiaceae</taxon>
        <taxon>Klebsormidium</taxon>
    </lineage>
</organism>
<accession>A0A1Y1HPS3</accession>
<name>A0A1Y1HPS3_KLENI</name>
<comment type="subcellular location">
    <subcellularLocation>
        <location evidence="1">Mitochondrion membrane</location>
    </subcellularLocation>
</comment>
<feature type="domain" description="HIG1" evidence="7">
    <location>
        <begin position="1"/>
        <end position="87"/>
    </location>
</feature>
<sequence length="87" mass="9123">MTSRGVPFEEEEDMFASGNKRNPWVPAGAFLTAGVLAAGLYAFKKGNTQRSQQLMRARVVAQGVTIAIMAASVGAGGFSMEGVGDKK</sequence>
<keyword evidence="9" id="KW-1185">Reference proteome</keyword>
<evidence type="ECO:0000256" key="5">
    <source>
        <dbReference type="ARBA" id="ARBA00023136"/>
    </source>
</evidence>
<keyword evidence="2 6" id="KW-0812">Transmembrane</keyword>
<feature type="transmembrane region" description="Helical" evidence="6">
    <location>
        <begin position="24"/>
        <end position="43"/>
    </location>
</feature>
<dbReference type="STRING" id="105231.A0A1Y1HPS3"/>
<dbReference type="Gene3D" id="6.10.140.1320">
    <property type="match status" value="1"/>
</dbReference>
<evidence type="ECO:0000256" key="3">
    <source>
        <dbReference type="ARBA" id="ARBA00022989"/>
    </source>
</evidence>
<evidence type="ECO:0000313" key="8">
    <source>
        <dbReference type="EMBL" id="GAQ79772.1"/>
    </source>
</evidence>
<dbReference type="Pfam" id="PF04588">
    <property type="entry name" value="HIG_1_N"/>
    <property type="match status" value="1"/>
</dbReference>
<proteinExistence type="predicted"/>
<dbReference type="InterPro" id="IPR050355">
    <property type="entry name" value="RCF1"/>
</dbReference>
<dbReference type="Proteomes" id="UP000054558">
    <property type="component" value="Unassembled WGS sequence"/>
</dbReference>